<proteinExistence type="predicted"/>
<dbReference type="EMBL" id="SRRO01000001">
    <property type="protein sequence ID" value="TGN66869.1"/>
    <property type="molecule type" value="Genomic_DNA"/>
</dbReference>
<dbReference type="Proteomes" id="UP000297496">
    <property type="component" value="Unassembled WGS sequence"/>
</dbReference>
<keyword evidence="4" id="KW-1185">Reference proteome</keyword>
<comment type="caution">
    <text evidence="3">The sequence shown here is derived from an EMBL/GenBank/DDBJ whole genome shotgun (WGS) entry which is preliminary data.</text>
</comment>
<sequence>MRVGIRESRPGKTLVAATAKTAAQLAALGYDVVVEAGAGAAADQPDTARAEAGVRADALRRRHGQGQRDRRRPRNH</sequence>
<feature type="compositionally biased region" description="Basic residues" evidence="1">
    <location>
        <begin position="60"/>
        <end position="76"/>
    </location>
</feature>
<protein>
    <recommendedName>
        <fullName evidence="2">Alanine dehydrogenase/pyridine nucleotide transhydrogenase N-terminal domain-containing protein</fullName>
    </recommendedName>
</protein>
<feature type="domain" description="Alanine dehydrogenase/pyridine nucleotide transhydrogenase N-terminal" evidence="2">
    <location>
        <begin position="6"/>
        <end position="55"/>
    </location>
</feature>
<dbReference type="Gene3D" id="3.40.50.720">
    <property type="entry name" value="NAD(P)-binding Rossmann-like Domain"/>
    <property type="match status" value="1"/>
</dbReference>
<dbReference type="InterPro" id="IPR007886">
    <property type="entry name" value="AlaDH/PNT_N"/>
</dbReference>
<evidence type="ECO:0000256" key="1">
    <source>
        <dbReference type="SAM" id="MobiDB-lite"/>
    </source>
</evidence>
<feature type="region of interest" description="Disordered" evidence="1">
    <location>
        <begin position="39"/>
        <end position="76"/>
    </location>
</feature>
<reference evidence="3 4" key="1">
    <citation type="submission" date="2019-04" db="EMBL/GenBank/DDBJ databases">
        <title>Three New Species of Nocardioides, Nocardioides euryhalodurans sp. nov., Nocardioides seonyuensis sp. nov. and Nocardioides eburneoflavus sp. nov. Isolated from Soil.</title>
        <authorList>
            <person name="Roh S.G."/>
            <person name="Lee C."/>
            <person name="Kim M.-K."/>
            <person name="Kim S.B."/>
        </authorList>
    </citation>
    <scope>NUCLEOTIDE SEQUENCE [LARGE SCALE GENOMIC DNA]</scope>
    <source>
        <strain evidence="3 4">MMS17-SY213</strain>
    </source>
</reference>
<dbReference type="AlphaFoldDB" id="A0A4Z1CPH4"/>
<feature type="compositionally biased region" description="Basic and acidic residues" evidence="1">
    <location>
        <begin position="46"/>
        <end position="59"/>
    </location>
</feature>
<evidence type="ECO:0000259" key="2">
    <source>
        <dbReference type="Pfam" id="PF05222"/>
    </source>
</evidence>
<organism evidence="3 4">
    <name type="scientific">Nocardioides eburneiflavus</name>
    <dbReference type="NCBI Taxonomy" id="2518372"/>
    <lineage>
        <taxon>Bacteria</taxon>
        <taxon>Bacillati</taxon>
        <taxon>Actinomycetota</taxon>
        <taxon>Actinomycetes</taxon>
        <taxon>Propionibacteriales</taxon>
        <taxon>Nocardioidaceae</taxon>
        <taxon>Nocardioides</taxon>
    </lineage>
</organism>
<evidence type="ECO:0000313" key="4">
    <source>
        <dbReference type="Proteomes" id="UP000297496"/>
    </source>
</evidence>
<evidence type="ECO:0000313" key="3">
    <source>
        <dbReference type="EMBL" id="TGN66869.1"/>
    </source>
</evidence>
<name>A0A4Z1CPH4_9ACTN</name>
<accession>A0A4Z1CPH4</accession>
<gene>
    <name evidence="3" type="ORF">EXE59_14695</name>
</gene>
<dbReference type="Pfam" id="PF05222">
    <property type="entry name" value="AlaDh_PNT_N"/>
    <property type="match status" value="1"/>
</dbReference>
<dbReference type="SUPFAM" id="SSF52283">
    <property type="entry name" value="Formate/glycerate dehydrogenase catalytic domain-like"/>
    <property type="match status" value="1"/>
</dbReference>